<evidence type="ECO:0000313" key="2">
    <source>
        <dbReference type="Proteomes" id="UP000317093"/>
    </source>
</evidence>
<sequence>MSAFLTPRRRFLQCLSAASVYGCLPAWSVLADQGPSNKSLHESAETFQRFVENSLNDSDGLVRSFFNLETGQPFTNAALGEVSWKARLTDFFQNSPDPAACLTYENAIMATGEYALSQMSRWRVTKSDVALANAKRAIAAMLRVVDEGRHYMPGYLPKPLGGLSRARYSQEMSVDQYTKAIAAFYAWYLMPESSTNDPVGREEIARFLVDAADFFIARKFRHAYRHRTIVTAPTHLHCLGLYVSLPWLAAKLTGERSYLKYLKKFEEPMARVTTDENLTGFNQASLVIEGFHTAIEAGAPRTPLATLMKELWNRSAQAIRSDGTGIQMDKPSSQSTRLAAVVTLVPQFLPTNANNERPAERPIPTSFSEQIELSRRTLGRLTGVSQMVNPRLPGTISSTSITSWLLAYWRLRGIGAISG</sequence>
<keyword evidence="2" id="KW-1185">Reference proteome</keyword>
<accession>A0A518B151</accession>
<evidence type="ECO:0008006" key="3">
    <source>
        <dbReference type="Google" id="ProtNLM"/>
    </source>
</evidence>
<dbReference type="EMBL" id="CP036279">
    <property type="protein sequence ID" value="QDU60699.1"/>
    <property type="molecule type" value="Genomic_DNA"/>
</dbReference>
<dbReference type="KEGG" id="knv:Pan216_15480"/>
<gene>
    <name evidence="1" type="ORF">Pan216_15480</name>
</gene>
<dbReference type="Proteomes" id="UP000317093">
    <property type="component" value="Chromosome"/>
</dbReference>
<evidence type="ECO:0000313" key="1">
    <source>
        <dbReference type="EMBL" id="QDU60699.1"/>
    </source>
</evidence>
<reference evidence="1 2" key="1">
    <citation type="submission" date="2019-02" db="EMBL/GenBank/DDBJ databases">
        <title>Deep-cultivation of Planctomycetes and their phenomic and genomic characterization uncovers novel biology.</title>
        <authorList>
            <person name="Wiegand S."/>
            <person name="Jogler M."/>
            <person name="Boedeker C."/>
            <person name="Pinto D."/>
            <person name="Vollmers J."/>
            <person name="Rivas-Marin E."/>
            <person name="Kohn T."/>
            <person name="Peeters S.H."/>
            <person name="Heuer A."/>
            <person name="Rast P."/>
            <person name="Oberbeckmann S."/>
            <person name="Bunk B."/>
            <person name="Jeske O."/>
            <person name="Meyerdierks A."/>
            <person name="Storesund J.E."/>
            <person name="Kallscheuer N."/>
            <person name="Luecker S."/>
            <person name="Lage O.M."/>
            <person name="Pohl T."/>
            <person name="Merkel B.J."/>
            <person name="Hornburger P."/>
            <person name="Mueller R.-W."/>
            <person name="Bruemmer F."/>
            <person name="Labrenz M."/>
            <person name="Spormann A.M."/>
            <person name="Op den Camp H."/>
            <person name="Overmann J."/>
            <person name="Amann R."/>
            <person name="Jetten M.S.M."/>
            <person name="Mascher T."/>
            <person name="Medema M.H."/>
            <person name="Devos D.P."/>
            <person name="Kaster A.-K."/>
            <person name="Ovreas L."/>
            <person name="Rohde M."/>
            <person name="Galperin M.Y."/>
            <person name="Jogler C."/>
        </authorList>
    </citation>
    <scope>NUCLEOTIDE SEQUENCE [LARGE SCALE GENOMIC DNA]</scope>
    <source>
        <strain evidence="1 2">Pan216</strain>
    </source>
</reference>
<protein>
    <recommendedName>
        <fullName evidence="3">Alginate lyase</fullName>
    </recommendedName>
</protein>
<organism evidence="1 2">
    <name type="scientific">Kolteria novifilia</name>
    <dbReference type="NCBI Taxonomy" id="2527975"/>
    <lineage>
        <taxon>Bacteria</taxon>
        <taxon>Pseudomonadati</taxon>
        <taxon>Planctomycetota</taxon>
        <taxon>Planctomycetia</taxon>
        <taxon>Kolteriales</taxon>
        <taxon>Kolteriaceae</taxon>
        <taxon>Kolteria</taxon>
    </lineage>
</organism>
<proteinExistence type="predicted"/>
<dbReference type="AlphaFoldDB" id="A0A518B151"/>
<name>A0A518B151_9BACT</name>
<dbReference type="RefSeq" id="WP_145256953.1">
    <property type="nucleotide sequence ID" value="NZ_CP036279.1"/>
</dbReference>